<keyword evidence="4" id="KW-1185">Reference proteome</keyword>
<feature type="compositionally biased region" description="Polar residues" evidence="1">
    <location>
        <begin position="490"/>
        <end position="499"/>
    </location>
</feature>
<dbReference type="InterPro" id="IPR035969">
    <property type="entry name" value="Rab-GAP_TBC_sf"/>
</dbReference>
<dbReference type="FunFam" id="1.10.472.80:FF:000054">
    <property type="entry name" value="Chromosome 16, whole genome shotgun sequence"/>
    <property type="match status" value="1"/>
</dbReference>
<dbReference type="EMBL" id="JMSN01000007">
    <property type="protein sequence ID" value="KDN52685.1"/>
    <property type="molecule type" value="Genomic_DNA"/>
</dbReference>
<dbReference type="GO" id="GO:0005096">
    <property type="term" value="F:GTPase activator activity"/>
    <property type="evidence" value="ECO:0007669"/>
    <property type="project" value="TreeGrafter"/>
</dbReference>
<sequence>MSGATVEEYIELLNAEQHVDLPKLRAYARHGVQPSVRGEVWLYLLGVLSSDKSQEMTSVRSKFLEYEGMHNKNPFIHKSIHTESEKFYKTRLAWRPPPDRRLVKSSHKIAARSKLHHEHTGAQMAKPALQTGKQLYITQGSHVSDGGDNLVKPIHAPADSAAGPPTPLTAPTVLQDHPLAKTLEMSGARFFNSSGRSAVTPVDLDAGEEDQHRFHHPYQHIITDPEFDRWPKYTSEADTDAVAEPSRQCARASSSPSVAYPPRSPTAAAGLSLASASASSTAAAAASEEIKQRFCDNVDNVVCAFLNRMAWKLQLAHEKRMRLEQELASGGNQSQGRPAAATPPRDRSDSASSKTSLQGGSLRLGGDNGRDHLRRPEQMSELSARTPVTAHRQQALQSHLRSRSSSMSPSSYGPSLSCSQPQQHSHDMAQDAKEQKERFNAQASLIGGSSFDSDRARGANDELEHETGNSTLAEREGDDMDLDWSIQRTTPHTPATSAFQHHKHRLQQSSQTQAHEPEHQRSESRSSTSDPLLNGREYEVGNGRGSMLGGTIQRGRANMQHDDFTALPRFFHVAVRPHDSPQEKGNDNAAGGAATSAAPEQLVPPVQRAHARQQEQHLLTEQQQERYMAVAYPVQFHPALVYLCVPFVQCMKVEASMYFAFEKLMSLIEEHNKRVPLASRIATFLTLFRATLPELFAYFDEEEVDVVGFASKWLQNLLAKEMRMPDLMRLWDTYFAMPDFLDLHLYVCIAILMNSRDPLEELDQSETKSMLSSLPPLDVDQIINDAINIRLSHQQSQVDV</sequence>
<feature type="compositionally biased region" description="Polar residues" evidence="1">
    <location>
        <begin position="350"/>
        <end position="359"/>
    </location>
</feature>
<dbReference type="RefSeq" id="XP_013245524.1">
    <property type="nucleotide sequence ID" value="XM_013390070.1"/>
</dbReference>
<feature type="compositionally biased region" description="Low complexity" evidence="1">
    <location>
        <begin position="392"/>
        <end position="421"/>
    </location>
</feature>
<evidence type="ECO:0000256" key="1">
    <source>
        <dbReference type="SAM" id="MobiDB-lite"/>
    </source>
</evidence>
<proteinExistence type="predicted"/>
<dbReference type="Proteomes" id="UP000027361">
    <property type="component" value="Unassembled WGS sequence"/>
</dbReference>
<evidence type="ECO:0000313" key="3">
    <source>
        <dbReference type="EMBL" id="KDN52685.1"/>
    </source>
</evidence>
<dbReference type="InParanoid" id="A0A066WPY0"/>
<accession>A0A066WPY0</accession>
<feature type="region of interest" description="Disordered" evidence="1">
    <location>
        <begin position="577"/>
        <end position="597"/>
    </location>
</feature>
<reference evidence="3 4" key="1">
    <citation type="submission" date="2014-05" db="EMBL/GenBank/DDBJ databases">
        <title>Draft genome sequence of a rare smut relative, Tilletiaria anomala UBC 951.</title>
        <authorList>
            <consortium name="DOE Joint Genome Institute"/>
            <person name="Toome M."/>
            <person name="Kuo A."/>
            <person name="Henrissat B."/>
            <person name="Lipzen A."/>
            <person name="Tritt A."/>
            <person name="Yoshinaga Y."/>
            <person name="Zane M."/>
            <person name="Barry K."/>
            <person name="Grigoriev I.V."/>
            <person name="Spatafora J.W."/>
            <person name="Aimea M.C."/>
        </authorList>
    </citation>
    <scope>NUCLEOTIDE SEQUENCE [LARGE SCALE GENOMIC DNA]</scope>
    <source>
        <strain evidence="3 4">UBC 951</strain>
    </source>
</reference>
<gene>
    <name evidence="3" type="ORF">K437DRAFT_253880</name>
</gene>
<dbReference type="InterPro" id="IPR000195">
    <property type="entry name" value="Rab-GAP-TBC_dom"/>
</dbReference>
<dbReference type="Gene3D" id="1.10.472.80">
    <property type="entry name" value="Ypt/Rab-GAP domain of gyp1p, domain 3"/>
    <property type="match status" value="1"/>
</dbReference>
<dbReference type="STRING" id="1037660.A0A066WPY0"/>
<evidence type="ECO:0000259" key="2">
    <source>
        <dbReference type="PROSITE" id="PS50086"/>
    </source>
</evidence>
<feature type="compositionally biased region" description="Basic and acidic residues" evidence="1">
    <location>
        <begin position="577"/>
        <end position="586"/>
    </location>
</feature>
<dbReference type="OMA" id="MYFAFEK"/>
<dbReference type="HOGENOM" id="CLU_351669_0_0_1"/>
<feature type="compositionally biased region" description="Basic and acidic residues" evidence="1">
    <location>
        <begin position="515"/>
        <end position="524"/>
    </location>
</feature>
<feature type="compositionally biased region" description="Basic and acidic residues" evidence="1">
    <location>
        <begin position="452"/>
        <end position="467"/>
    </location>
</feature>
<feature type="region of interest" description="Disordered" evidence="1">
    <location>
        <begin position="325"/>
        <end position="478"/>
    </location>
</feature>
<feature type="region of interest" description="Disordered" evidence="1">
    <location>
        <begin position="490"/>
        <end position="551"/>
    </location>
</feature>
<feature type="domain" description="Rab-GAP TBC" evidence="2">
    <location>
        <begin position="458"/>
        <end position="738"/>
    </location>
</feature>
<comment type="caution">
    <text evidence="3">The sequence shown here is derived from an EMBL/GenBank/DDBJ whole genome shotgun (WGS) entry which is preliminary data.</text>
</comment>
<dbReference type="Gene3D" id="1.10.10.750">
    <property type="entry name" value="Ypt/Rab-GAP domain of gyp1p, domain 1"/>
    <property type="match status" value="1"/>
</dbReference>
<dbReference type="SUPFAM" id="SSF47923">
    <property type="entry name" value="Ypt/Rab-GAP domain of gyp1p"/>
    <property type="match status" value="2"/>
</dbReference>
<dbReference type="AlphaFoldDB" id="A0A066WPY0"/>
<dbReference type="SMART" id="SM00164">
    <property type="entry name" value="TBC"/>
    <property type="match status" value="1"/>
</dbReference>
<feature type="compositionally biased region" description="Basic and acidic residues" evidence="1">
    <location>
        <begin position="368"/>
        <end position="378"/>
    </location>
</feature>
<dbReference type="PANTHER" id="PTHR22957">
    <property type="entry name" value="TBC1 DOMAIN FAMILY MEMBER GTPASE-ACTIVATING PROTEIN"/>
    <property type="match status" value="1"/>
</dbReference>
<feature type="region of interest" description="Disordered" evidence="1">
    <location>
        <begin position="237"/>
        <end position="267"/>
    </location>
</feature>
<dbReference type="PROSITE" id="PS50086">
    <property type="entry name" value="TBC_RABGAP"/>
    <property type="match status" value="1"/>
</dbReference>
<dbReference type="GeneID" id="25263697"/>
<name>A0A066WPY0_TILAU</name>
<dbReference type="OrthoDB" id="27140at2759"/>
<protein>
    <recommendedName>
        <fullName evidence="2">Rab-GAP TBC domain-containing protein</fullName>
    </recommendedName>
</protein>
<organism evidence="3 4">
    <name type="scientific">Tilletiaria anomala (strain ATCC 24038 / CBS 436.72 / UBC 951)</name>
    <dbReference type="NCBI Taxonomy" id="1037660"/>
    <lineage>
        <taxon>Eukaryota</taxon>
        <taxon>Fungi</taxon>
        <taxon>Dikarya</taxon>
        <taxon>Basidiomycota</taxon>
        <taxon>Ustilaginomycotina</taxon>
        <taxon>Exobasidiomycetes</taxon>
        <taxon>Georgefischeriales</taxon>
        <taxon>Tilletiariaceae</taxon>
        <taxon>Tilletiaria</taxon>
    </lineage>
</organism>
<dbReference type="Pfam" id="PF00566">
    <property type="entry name" value="RabGAP-TBC"/>
    <property type="match status" value="1"/>
</dbReference>
<feature type="compositionally biased region" description="Basic and acidic residues" evidence="1">
    <location>
        <begin position="424"/>
        <end position="439"/>
    </location>
</feature>
<evidence type="ECO:0000313" key="4">
    <source>
        <dbReference type="Proteomes" id="UP000027361"/>
    </source>
</evidence>
<dbReference type="PANTHER" id="PTHR22957:SF268">
    <property type="entry name" value="ANKYRIN REPEAT-CONTAINING PROTEIN"/>
    <property type="match status" value="1"/>
</dbReference>